<gene>
    <name evidence="2" type="ORF">EPI10_029122</name>
</gene>
<name>A0A5B6V0J1_9ROSI</name>
<dbReference type="GO" id="GO:0003676">
    <property type="term" value="F:nucleic acid binding"/>
    <property type="evidence" value="ECO:0007669"/>
    <property type="project" value="InterPro"/>
</dbReference>
<proteinExistence type="predicted"/>
<dbReference type="PANTHER" id="PTHR42648:SF28">
    <property type="entry name" value="TRANSPOSON-ENCODED PROTEIN WITH RIBONUCLEASE H-LIKE AND RETROVIRUS ZINC FINGER-LIKE DOMAINS"/>
    <property type="match status" value="1"/>
</dbReference>
<dbReference type="SUPFAM" id="SSF53098">
    <property type="entry name" value="Ribonuclease H-like"/>
    <property type="match status" value="1"/>
</dbReference>
<keyword evidence="3" id="KW-1185">Reference proteome</keyword>
<evidence type="ECO:0000313" key="2">
    <source>
        <dbReference type="EMBL" id="KAA3462655.1"/>
    </source>
</evidence>
<dbReference type="Gene3D" id="3.30.420.10">
    <property type="entry name" value="Ribonuclease H-like superfamily/Ribonuclease H"/>
    <property type="match status" value="1"/>
</dbReference>
<evidence type="ECO:0000259" key="1">
    <source>
        <dbReference type="Pfam" id="PF13976"/>
    </source>
</evidence>
<dbReference type="PANTHER" id="PTHR42648">
    <property type="entry name" value="TRANSPOSASE, PUTATIVE-RELATED"/>
    <property type="match status" value="1"/>
</dbReference>
<dbReference type="Proteomes" id="UP000325315">
    <property type="component" value="Unassembled WGS sequence"/>
</dbReference>
<dbReference type="EMBL" id="SMMG02000009">
    <property type="protein sequence ID" value="KAA3462655.1"/>
    <property type="molecule type" value="Genomic_DNA"/>
</dbReference>
<dbReference type="InterPro" id="IPR036397">
    <property type="entry name" value="RNaseH_sf"/>
</dbReference>
<dbReference type="InterPro" id="IPR025724">
    <property type="entry name" value="GAG-pre-integrase_dom"/>
</dbReference>
<dbReference type="Pfam" id="PF13976">
    <property type="entry name" value="gag_pre-integrs"/>
    <property type="match status" value="1"/>
</dbReference>
<dbReference type="AlphaFoldDB" id="A0A5B6V0J1"/>
<dbReference type="InterPro" id="IPR039537">
    <property type="entry name" value="Retrotran_Ty1/copia-like"/>
</dbReference>
<reference evidence="3" key="1">
    <citation type="journal article" date="2019" name="Plant Biotechnol. J.">
        <title>Genome sequencing of the Australian wild diploid species Gossypium australe highlights disease resistance and delayed gland morphogenesis.</title>
        <authorList>
            <person name="Cai Y."/>
            <person name="Cai X."/>
            <person name="Wang Q."/>
            <person name="Wang P."/>
            <person name="Zhang Y."/>
            <person name="Cai C."/>
            <person name="Xu Y."/>
            <person name="Wang K."/>
            <person name="Zhou Z."/>
            <person name="Wang C."/>
            <person name="Geng S."/>
            <person name="Li B."/>
            <person name="Dong Q."/>
            <person name="Hou Y."/>
            <person name="Wang H."/>
            <person name="Ai P."/>
            <person name="Liu Z."/>
            <person name="Yi F."/>
            <person name="Sun M."/>
            <person name="An G."/>
            <person name="Cheng J."/>
            <person name="Zhang Y."/>
            <person name="Shi Q."/>
            <person name="Xie Y."/>
            <person name="Shi X."/>
            <person name="Chang Y."/>
            <person name="Huang F."/>
            <person name="Chen Y."/>
            <person name="Hong S."/>
            <person name="Mi L."/>
            <person name="Sun Q."/>
            <person name="Zhang L."/>
            <person name="Zhou B."/>
            <person name="Peng R."/>
            <person name="Zhang X."/>
            <person name="Liu F."/>
        </authorList>
    </citation>
    <scope>NUCLEOTIDE SEQUENCE [LARGE SCALE GENOMIC DNA]</scope>
    <source>
        <strain evidence="3">cv. PA1801</strain>
    </source>
</reference>
<feature type="domain" description="GAG-pre-integrase" evidence="1">
    <location>
        <begin position="16"/>
        <end position="65"/>
    </location>
</feature>
<evidence type="ECO:0000313" key="3">
    <source>
        <dbReference type="Proteomes" id="UP000325315"/>
    </source>
</evidence>
<organism evidence="2 3">
    <name type="scientific">Gossypium australe</name>
    <dbReference type="NCBI Taxonomy" id="47621"/>
    <lineage>
        <taxon>Eukaryota</taxon>
        <taxon>Viridiplantae</taxon>
        <taxon>Streptophyta</taxon>
        <taxon>Embryophyta</taxon>
        <taxon>Tracheophyta</taxon>
        <taxon>Spermatophyta</taxon>
        <taxon>Magnoliopsida</taxon>
        <taxon>eudicotyledons</taxon>
        <taxon>Gunneridae</taxon>
        <taxon>Pentapetalae</taxon>
        <taxon>rosids</taxon>
        <taxon>malvids</taxon>
        <taxon>Malvales</taxon>
        <taxon>Malvaceae</taxon>
        <taxon>Malvoideae</taxon>
        <taxon>Gossypium</taxon>
    </lineage>
</organism>
<protein>
    <submittedName>
        <fullName evidence="2">Gag/pol protein</fullName>
    </submittedName>
</protein>
<sequence>MYTLLETEILNKRLKTSHSNESCLWHFRLDYINQEIITRLVKDDTLSSLKEVYILQCESCLKDKMTKQSFNEKGTRAVKPLELVLTDVYRPMNVSVRGGYEYYVTFMDDYFRYEYVYLMHCKSENFDKFKEFCARVEKQLGLPIKALRSDRENEILS</sequence>
<comment type="caution">
    <text evidence="2">The sequence shown here is derived from an EMBL/GenBank/DDBJ whole genome shotgun (WGS) entry which is preliminary data.</text>
</comment>
<accession>A0A5B6V0J1</accession>
<dbReference type="OrthoDB" id="1703812at2759"/>
<dbReference type="InterPro" id="IPR012337">
    <property type="entry name" value="RNaseH-like_sf"/>
</dbReference>